<dbReference type="GO" id="GO:0005737">
    <property type="term" value="C:cytoplasm"/>
    <property type="evidence" value="ECO:0007669"/>
    <property type="project" value="TreeGrafter"/>
</dbReference>
<dbReference type="Gene3D" id="3.30.230.30">
    <property type="entry name" value="Impact, N-terminal domain"/>
    <property type="match status" value="1"/>
</dbReference>
<dbReference type="Proteomes" id="UP000002222">
    <property type="component" value="Chromosome"/>
</dbReference>
<dbReference type="GO" id="GO:0006446">
    <property type="term" value="P:regulation of translational initiation"/>
    <property type="evidence" value="ECO:0007669"/>
    <property type="project" value="TreeGrafter"/>
</dbReference>
<dbReference type="HOGENOM" id="CLU_083552_1_2_7"/>
<proteinExistence type="inferred from homology"/>
<gene>
    <name evidence="3" type="ordered locus">Sdel_1712</name>
</gene>
<dbReference type="EMBL" id="CP001816">
    <property type="protein sequence ID" value="ACZ12727.1"/>
    <property type="molecule type" value="Genomic_DNA"/>
</dbReference>
<dbReference type="InterPro" id="IPR023582">
    <property type="entry name" value="Impact"/>
</dbReference>
<dbReference type="InterPro" id="IPR036956">
    <property type="entry name" value="Impact_N_sf"/>
</dbReference>
<dbReference type="AlphaFoldDB" id="D1B3Q7"/>
<dbReference type="PANTHER" id="PTHR16301">
    <property type="entry name" value="IMPACT-RELATED"/>
    <property type="match status" value="1"/>
</dbReference>
<keyword evidence="4" id="KW-1185">Reference proteome</keyword>
<organism evidence="3 4">
    <name type="scientific">Sulfurospirillum deleyianum (strain ATCC 51133 / DSM 6946 / 5175)</name>
    <dbReference type="NCBI Taxonomy" id="525898"/>
    <lineage>
        <taxon>Bacteria</taxon>
        <taxon>Pseudomonadati</taxon>
        <taxon>Campylobacterota</taxon>
        <taxon>Epsilonproteobacteria</taxon>
        <taxon>Campylobacterales</taxon>
        <taxon>Sulfurospirillaceae</taxon>
        <taxon>Sulfurospirillum</taxon>
    </lineage>
</organism>
<dbReference type="SUPFAM" id="SSF54211">
    <property type="entry name" value="Ribosomal protein S5 domain 2-like"/>
    <property type="match status" value="1"/>
</dbReference>
<dbReference type="KEGG" id="sdl:Sdel_1712"/>
<dbReference type="InterPro" id="IPR001498">
    <property type="entry name" value="Impact_N"/>
</dbReference>
<evidence type="ECO:0000256" key="1">
    <source>
        <dbReference type="ARBA" id="ARBA00007665"/>
    </source>
</evidence>
<comment type="similarity">
    <text evidence="1">Belongs to the IMPACT family.</text>
</comment>
<feature type="domain" description="Impact N-terminal" evidence="2">
    <location>
        <begin position="16"/>
        <end position="120"/>
    </location>
</feature>
<reference evidence="3 4" key="2">
    <citation type="journal article" date="2010" name="Stand. Genomic Sci.">
        <title>Complete genome sequence of Sulfurospirillum deleyianum type strain (5175).</title>
        <authorList>
            <person name="Sikorski J."/>
            <person name="Lapidus A."/>
            <person name="Copeland A."/>
            <person name="Glavina Del Rio T."/>
            <person name="Nolan M."/>
            <person name="Lucas S."/>
            <person name="Chen F."/>
            <person name="Tice H."/>
            <person name="Cheng J.F."/>
            <person name="Saunders E."/>
            <person name="Bruce D."/>
            <person name="Goodwin L."/>
            <person name="Pitluck S."/>
            <person name="Ovchinnikova G."/>
            <person name="Pati A."/>
            <person name="Ivanova N."/>
            <person name="Mavromatis K."/>
            <person name="Chen A."/>
            <person name="Palaniappan K."/>
            <person name="Chain P."/>
            <person name="Land M."/>
            <person name="Hauser L."/>
            <person name="Chang Y.J."/>
            <person name="Jeffries C.D."/>
            <person name="Brettin T."/>
            <person name="Detter J.C."/>
            <person name="Han C."/>
            <person name="Rohde M."/>
            <person name="Lang E."/>
            <person name="Spring S."/>
            <person name="Goker M."/>
            <person name="Bristow J."/>
            <person name="Eisen J.A."/>
            <person name="Markowitz V."/>
            <person name="Hugenholtz P."/>
            <person name="Kyrpides N.C."/>
            <person name="Klenk H.P."/>
        </authorList>
    </citation>
    <scope>NUCLEOTIDE SEQUENCE [LARGE SCALE GENOMIC DNA]</scope>
    <source>
        <strain evidence="4">ATCC 51133 / DSM 6946 / 5175</strain>
    </source>
</reference>
<dbReference type="PROSITE" id="PS00910">
    <property type="entry name" value="UPF0029"/>
    <property type="match status" value="1"/>
</dbReference>
<dbReference type="InterPro" id="IPR020569">
    <property type="entry name" value="UPF0029_Impact_CS"/>
</dbReference>
<dbReference type="Pfam" id="PF01205">
    <property type="entry name" value="Impact_N"/>
    <property type="match status" value="1"/>
</dbReference>
<protein>
    <recommendedName>
        <fullName evidence="2">Impact N-terminal domain-containing protein</fullName>
    </recommendedName>
</protein>
<evidence type="ECO:0000313" key="4">
    <source>
        <dbReference type="Proteomes" id="UP000002222"/>
    </source>
</evidence>
<dbReference type="STRING" id="525898.Sdel_1712"/>
<reference evidence="4" key="1">
    <citation type="submission" date="2009-11" db="EMBL/GenBank/DDBJ databases">
        <title>The complete genome of Sulfurospirillum deleyianum DSM 6946.</title>
        <authorList>
            <consortium name="US DOE Joint Genome Institute (JGI-PGF)"/>
            <person name="Lucas S."/>
            <person name="Copeland A."/>
            <person name="Lapidus A."/>
            <person name="Glavina del Rio T."/>
            <person name="Dalin E."/>
            <person name="Tice H."/>
            <person name="Bruce D."/>
            <person name="Goodwin L."/>
            <person name="Pitluck S."/>
            <person name="Kyrpides N."/>
            <person name="Mavromatis K."/>
            <person name="Ivanova N."/>
            <person name="Ovchinnikova G."/>
            <person name="Munk A.C."/>
            <person name="Lu M."/>
            <person name="Brettin T."/>
            <person name="Detter J.C."/>
            <person name="Han C."/>
            <person name="Tapia R."/>
            <person name="Larimer F."/>
            <person name="Land M."/>
            <person name="Hauser L."/>
            <person name="Markowitz V."/>
            <person name="Cheng J.F."/>
            <person name="Hugenholtz P."/>
            <person name="Woyke T."/>
            <person name="Wu D."/>
            <person name="Aumann P."/>
            <person name="Schneider S."/>
            <person name="Lang E."/>
            <person name="Spring S."/>
            <person name="Klenk H.P."/>
            <person name="Eisen J.A."/>
        </authorList>
    </citation>
    <scope>NUCLEOTIDE SEQUENCE [LARGE SCALE GENOMIC DNA]</scope>
    <source>
        <strain evidence="4">ATCC 51133 / DSM 6946 / 5175</strain>
    </source>
</reference>
<sequence length="196" mass="22435">MMYTVDEIFSSFFEEKKSTFLSFLSPIDDMESLHVTLKNEHPKAAHIVWAKRYFNEFRQIVENNSDDGEPKGTSGPPVLNVMRGYELVEVGLLIVRYFGGIKLGTGGLVRAYGRSAKEVIAGASLVPFVFKELLTCKTIYSLVPRFEHYVMHHDLQVKERLFESDGVVWRFELSEAQKQAFLHFALAFERDGFSLL</sequence>
<name>D1B3Q7_SULD5</name>
<evidence type="ECO:0000313" key="3">
    <source>
        <dbReference type="EMBL" id="ACZ12727.1"/>
    </source>
</evidence>
<evidence type="ECO:0000259" key="2">
    <source>
        <dbReference type="Pfam" id="PF01205"/>
    </source>
</evidence>
<dbReference type="eggNOG" id="COG1739">
    <property type="taxonomic scope" value="Bacteria"/>
</dbReference>
<dbReference type="InterPro" id="IPR020568">
    <property type="entry name" value="Ribosomal_Su5_D2-typ_SF"/>
</dbReference>
<dbReference type="PANTHER" id="PTHR16301:SF20">
    <property type="entry name" value="IMPACT FAMILY MEMBER YIGZ"/>
    <property type="match status" value="1"/>
</dbReference>
<accession>D1B3Q7</accession>